<evidence type="ECO:0000256" key="4">
    <source>
        <dbReference type="ARBA" id="ARBA00022475"/>
    </source>
</evidence>
<dbReference type="STRING" id="471856.Jden_1930"/>
<evidence type="ECO:0000256" key="7">
    <source>
        <dbReference type="ARBA" id="ARBA00022840"/>
    </source>
</evidence>
<evidence type="ECO:0000313" key="11">
    <source>
        <dbReference type="EMBL" id="ACV09572.1"/>
    </source>
</evidence>
<evidence type="ECO:0000256" key="6">
    <source>
        <dbReference type="ARBA" id="ARBA00022741"/>
    </source>
</evidence>
<dbReference type="KEGG" id="jde:Jden_1930"/>
<dbReference type="GO" id="GO:0005886">
    <property type="term" value="C:plasma membrane"/>
    <property type="evidence" value="ECO:0007669"/>
    <property type="project" value="UniProtKB-SubCell"/>
</dbReference>
<dbReference type="PROSITE" id="PS00211">
    <property type="entry name" value="ABC_TRANSPORTER_1"/>
    <property type="match status" value="1"/>
</dbReference>
<accession>C7R014</accession>
<feature type="domain" description="ABC transporter" evidence="10">
    <location>
        <begin position="3"/>
        <end position="249"/>
    </location>
</feature>
<sequence>MTLDIQDLTVTTSTGVPLLDRVTWSVPRGGRVGIIGESGSGKSLTAAAVMGLLPSGMLATGSIMWEGRNLLTSSERQMRRIRGARIAMVFQEPLTALDPLMTVGKQIAGPLALHRNLTGHAARSRVKELLERVSLADSERIAASYPWQLSGGQRQRVALAMALACEPDVLIADEPTTALDVTVQAEILALVDELISGTTTTLIFVSHDLPVITQVANDIVVMRNGRVTERTTTQRLVSGPREPYTQQLVDAASRMTALPRKAQP</sequence>
<evidence type="ECO:0000259" key="10">
    <source>
        <dbReference type="PROSITE" id="PS50893"/>
    </source>
</evidence>
<dbReference type="InterPro" id="IPR003593">
    <property type="entry name" value="AAA+_ATPase"/>
</dbReference>
<keyword evidence="3" id="KW-0813">Transport</keyword>
<dbReference type="EMBL" id="CP001706">
    <property type="protein sequence ID" value="ACV09572.1"/>
    <property type="molecule type" value="Genomic_DNA"/>
</dbReference>
<comment type="subcellular location">
    <subcellularLocation>
        <location evidence="1">Cell membrane</location>
        <topology evidence="1">Peripheral membrane protein</topology>
    </subcellularLocation>
</comment>
<dbReference type="PANTHER" id="PTHR43297:SF14">
    <property type="entry name" value="ATPASE AAA-TYPE CORE DOMAIN-CONTAINING PROTEIN"/>
    <property type="match status" value="1"/>
</dbReference>
<dbReference type="InterPro" id="IPR003439">
    <property type="entry name" value="ABC_transporter-like_ATP-bd"/>
</dbReference>
<name>C7R014_JONDD</name>
<keyword evidence="9" id="KW-0472">Membrane</keyword>
<dbReference type="Pfam" id="PF00005">
    <property type="entry name" value="ABC_tran"/>
    <property type="match status" value="1"/>
</dbReference>
<keyword evidence="5" id="KW-0997">Cell inner membrane</keyword>
<keyword evidence="4" id="KW-1003">Cell membrane</keyword>
<dbReference type="Proteomes" id="UP000000628">
    <property type="component" value="Chromosome"/>
</dbReference>
<evidence type="ECO:0000256" key="8">
    <source>
        <dbReference type="ARBA" id="ARBA00022967"/>
    </source>
</evidence>
<dbReference type="OrthoDB" id="8481147at2"/>
<dbReference type="eggNOG" id="COG4172">
    <property type="taxonomic scope" value="Bacteria"/>
</dbReference>
<dbReference type="SMART" id="SM00382">
    <property type="entry name" value="AAA"/>
    <property type="match status" value="1"/>
</dbReference>
<evidence type="ECO:0000256" key="3">
    <source>
        <dbReference type="ARBA" id="ARBA00022448"/>
    </source>
</evidence>
<dbReference type="InterPro" id="IPR027417">
    <property type="entry name" value="P-loop_NTPase"/>
</dbReference>
<evidence type="ECO:0000256" key="9">
    <source>
        <dbReference type="ARBA" id="ARBA00023136"/>
    </source>
</evidence>
<evidence type="ECO:0000313" key="12">
    <source>
        <dbReference type="Proteomes" id="UP000000628"/>
    </source>
</evidence>
<dbReference type="AlphaFoldDB" id="C7R014"/>
<keyword evidence="8" id="KW-1278">Translocase</keyword>
<proteinExistence type="inferred from homology"/>
<dbReference type="Gene3D" id="3.40.50.300">
    <property type="entry name" value="P-loop containing nucleotide triphosphate hydrolases"/>
    <property type="match status" value="1"/>
</dbReference>
<dbReference type="CDD" id="cd03257">
    <property type="entry name" value="ABC_NikE_OppD_transporters"/>
    <property type="match status" value="1"/>
</dbReference>
<dbReference type="InterPro" id="IPR050388">
    <property type="entry name" value="ABC_Ni/Peptide_Import"/>
</dbReference>
<dbReference type="GO" id="GO:0016887">
    <property type="term" value="F:ATP hydrolysis activity"/>
    <property type="evidence" value="ECO:0007669"/>
    <property type="project" value="InterPro"/>
</dbReference>
<evidence type="ECO:0000256" key="5">
    <source>
        <dbReference type="ARBA" id="ARBA00022519"/>
    </source>
</evidence>
<dbReference type="RefSeq" id="WP_015772200.1">
    <property type="nucleotide sequence ID" value="NC_013174.1"/>
</dbReference>
<evidence type="ECO:0000256" key="1">
    <source>
        <dbReference type="ARBA" id="ARBA00004202"/>
    </source>
</evidence>
<dbReference type="InterPro" id="IPR017871">
    <property type="entry name" value="ABC_transporter-like_CS"/>
</dbReference>
<dbReference type="SUPFAM" id="SSF52540">
    <property type="entry name" value="P-loop containing nucleoside triphosphate hydrolases"/>
    <property type="match status" value="1"/>
</dbReference>
<dbReference type="PROSITE" id="PS50893">
    <property type="entry name" value="ABC_TRANSPORTER_2"/>
    <property type="match status" value="1"/>
</dbReference>
<reference evidence="11 12" key="1">
    <citation type="journal article" date="2009" name="Stand. Genomic Sci.">
        <title>Complete genome sequence of Jonesia denitrificans type strain (Prevot 55134).</title>
        <authorList>
            <person name="Pukall R."/>
            <person name="Gehrich-Schroter G."/>
            <person name="Lapidus A."/>
            <person name="Nolan M."/>
            <person name="Glavina Del Rio T."/>
            <person name="Lucas S."/>
            <person name="Chen F."/>
            <person name="Tice H."/>
            <person name="Pitluck S."/>
            <person name="Cheng J.F."/>
            <person name="Copeland A."/>
            <person name="Saunders E."/>
            <person name="Brettin T."/>
            <person name="Detter J.C."/>
            <person name="Bruce D."/>
            <person name="Goodwin L."/>
            <person name="Pati A."/>
            <person name="Ivanova N."/>
            <person name="Mavromatis K."/>
            <person name="Ovchinnikova G."/>
            <person name="Chen A."/>
            <person name="Palaniappan K."/>
            <person name="Land M."/>
            <person name="Hauser L."/>
            <person name="Chang Y.J."/>
            <person name="Jeffries C.D."/>
            <person name="Chain P."/>
            <person name="Goker M."/>
            <person name="Bristow J."/>
            <person name="Eisen J.A."/>
            <person name="Markowitz V."/>
            <person name="Hugenholtz P."/>
            <person name="Kyrpides N.C."/>
            <person name="Klenk H.P."/>
            <person name="Han C."/>
        </authorList>
    </citation>
    <scope>NUCLEOTIDE SEQUENCE [LARGE SCALE GENOMIC DNA]</scope>
    <source>
        <strain evidence="12">ATCC 14870 / DSM 20603 / BCRC 15368 / CIP 55.134 / JCM 11481 / NBRC 15587 / NCTC 10816 / Prevot 55134</strain>
    </source>
</reference>
<dbReference type="GO" id="GO:0005524">
    <property type="term" value="F:ATP binding"/>
    <property type="evidence" value="ECO:0007669"/>
    <property type="project" value="UniProtKB-KW"/>
</dbReference>
<keyword evidence="6" id="KW-0547">Nucleotide-binding</keyword>
<gene>
    <name evidence="11" type="ordered locus">Jden_1930</name>
</gene>
<organism evidence="11 12">
    <name type="scientific">Jonesia denitrificans (strain ATCC 14870 / DSM 20603 / BCRC 15368 / CIP 55.134 / JCM 11481 / NBRC 15587 / NCTC 10816 / Prevot 55134)</name>
    <name type="common">Listeria denitrificans</name>
    <dbReference type="NCBI Taxonomy" id="471856"/>
    <lineage>
        <taxon>Bacteria</taxon>
        <taxon>Bacillati</taxon>
        <taxon>Actinomycetota</taxon>
        <taxon>Actinomycetes</taxon>
        <taxon>Micrococcales</taxon>
        <taxon>Jonesiaceae</taxon>
        <taxon>Jonesia</taxon>
    </lineage>
</organism>
<keyword evidence="12" id="KW-1185">Reference proteome</keyword>
<comment type="similarity">
    <text evidence="2">Belongs to the ABC transporter superfamily.</text>
</comment>
<keyword evidence="7" id="KW-0067">ATP-binding</keyword>
<dbReference type="PANTHER" id="PTHR43297">
    <property type="entry name" value="OLIGOPEPTIDE TRANSPORT ATP-BINDING PROTEIN APPD"/>
    <property type="match status" value="1"/>
</dbReference>
<evidence type="ECO:0000256" key="2">
    <source>
        <dbReference type="ARBA" id="ARBA00005417"/>
    </source>
</evidence>
<dbReference type="HOGENOM" id="CLU_000604_1_23_11"/>
<protein>
    <submittedName>
        <fullName evidence="11">ABC transporter related</fullName>
    </submittedName>
</protein>